<dbReference type="PROSITE" id="PS50261">
    <property type="entry name" value="G_PROTEIN_RECEP_F2_4"/>
    <property type="match status" value="1"/>
</dbReference>
<evidence type="ECO:0000256" key="5">
    <source>
        <dbReference type="ARBA" id="ARBA00022989"/>
    </source>
</evidence>
<dbReference type="PRINTS" id="PR00249">
    <property type="entry name" value="GPCRSECRETIN"/>
</dbReference>
<evidence type="ECO:0000256" key="9">
    <source>
        <dbReference type="ARBA" id="ARBA00023224"/>
    </source>
</evidence>
<gene>
    <name evidence="13" type="ORF">CDAR_268391</name>
</gene>
<comment type="similarity">
    <text evidence="2">Belongs to the G-protein coupled receptor 2 family.</text>
</comment>
<dbReference type="GO" id="GO:0005886">
    <property type="term" value="C:plasma membrane"/>
    <property type="evidence" value="ECO:0007669"/>
    <property type="project" value="UniProtKB-SubCell"/>
</dbReference>
<keyword evidence="4 10" id="KW-0812">Transmembrane</keyword>
<evidence type="ECO:0000256" key="7">
    <source>
        <dbReference type="ARBA" id="ARBA00023136"/>
    </source>
</evidence>
<keyword evidence="14" id="KW-1185">Reference proteome</keyword>
<dbReference type="Pfam" id="PF00002">
    <property type="entry name" value="7tm_2"/>
    <property type="match status" value="1"/>
</dbReference>
<feature type="transmembrane region" description="Helical" evidence="10">
    <location>
        <begin position="207"/>
        <end position="227"/>
    </location>
</feature>
<feature type="transmembrane region" description="Helical" evidence="10">
    <location>
        <begin position="169"/>
        <end position="195"/>
    </location>
</feature>
<dbReference type="AlphaFoldDB" id="A0AAV4N108"/>
<dbReference type="GO" id="GO:0017046">
    <property type="term" value="F:peptide hormone binding"/>
    <property type="evidence" value="ECO:0007669"/>
    <property type="project" value="TreeGrafter"/>
</dbReference>
<evidence type="ECO:0000256" key="4">
    <source>
        <dbReference type="ARBA" id="ARBA00022692"/>
    </source>
</evidence>
<feature type="domain" description="G-protein coupled receptors family 2 profile 1" evidence="11">
    <location>
        <begin position="1"/>
        <end position="77"/>
    </location>
</feature>
<dbReference type="Proteomes" id="UP001054837">
    <property type="component" value="Unassembled WGS sequence"/>
</dbReference>
<evidence type="ECO:0000256" key="3">
    <source>
        <dbReference type="ARBA" id="ARBA00022475"/>
    </source>
</evidence>
<dbReference type="GO" id="GO:0008528">
    <property type="term" value="F:G protein-coupled peptide receptor activity"/>
    <property type="evidence" value="ECO:0007669"/>
    <property type="project" value="TreeGrafter"/>
</dbReference>
<dbReference type="PROSITE" id="PS50227">
    <property type="entry name" value="G_PROTEIN_RECEP_F2_3"/>
    <property type="match status" value="1"/>
</dbReference>
<name>A0AAV4N108_9ARAC</name>
<comment type="caution">
    <text evidence="13">The sequence shown here is derived from an EMBL/GenBank/DDBJ whole genome shotgun (WGS) entry which is preliminary data.</text>
</comment>
<dbReference type="InterPro" id="IPR036445">
    <property type="entry name" value="GPCR_2_extracell_dom_sf"/>
</dbReference>
<protein>
    <submittedName>
        <fullName evidence="13">Diuretic hormone receptor</fullName>
    </submittedName>
</protein>
<feature type="transmembrane region" description="Helical" evidence="10">
    <location>
        <begin position="127"/>
        <end position="149"/>
    </location>
</feature>
<feature type="transmembrane region" description="Helical" evidence="10">
    <location>
        <begin position="90"/>
        <end position="115"/>
    </location>
</feature>
<dbReference type="SMART" id="SM00008">
    <property type="entry name" value="HormR"/>
    <property type="match status" value="1"/>
</dbReference>
<sequence>MAEIEGTNETGCPAAWDNLFCWPPTPVNTTVRLPCAHIFPFLQQDNDTDALAFRRCDAQGHWADGGWTNYSECEKLDFQEEPEAISPTSIGIVVLSLSSLSLVCLCAALAVFSAFRSLECARVRVHRHLLLSLLLHALMLVVVSGAALHPGRFLSQIDWLCKAVLVLKTYSAMASVNWMFVEGLLLHASITTSVFDRRPPFRLYHALGWGIPALCVLTWVALMSFHWSKACWVGYGHALSFGSSLDP</sequence>
<dbReference type="InterPro" id="IPR050332">
    <property type="entry name" value="GPCR_2"/>
</dbReference>
<dbReference type="Gene3D" id="1.20.1070.10">
    <property type="entry name" value="Rhodopsin 7-helix transmembrane proteins"/>
    <property type="match status" value="1"/>
</dbReference>
<dbReference type="PANTHER" id="PTHR45620:SF15">
    <property type="entry name" value="DIURETIC HORMONE 44 RECEPTOR 1-RELATED"/>
    <property type="match status" value="1"/>
</dbReference>
<evidence type="ECO:0000256" key="6">
    <source>
        <dbReference type="ARBA" id="ARBA00023040"/>
    </source>
</evidence>
<reference evidence="13 14" key="1">
    <citation type="submission" date="2021-06" db="EMBL/GenBank/DDBJ databases">
        <title>Caerostris darwini draft genome.</title>
        <authorList>
            <person name="Kono N."/>
            <person name="Arakawa K."/>
        </authorList>
    </citation>
    <scope>NUCLEOTIDE SEQUENCE [LARGE SCALE GENOMIC DNA]</scope>
</reference>
<dbReference type="InterPro" id="IPR001879">
    <property type="entry name" value="GPCR_2_extracellular_dom"/>
</dbReference>
<keyword evidence="6" id="KW-0297">G-protein coupled receptor</keyword>
<evidence type="ECO:0000256" key="2">
    <source>
        <dbReference type="ARBA" id="ARBA00005314"/>
    </source>
</evidence>
<dbReference type="Pfam" id="PF02793">
    <property type="entry name" value="HRM"/>
    <property type="match status" value="1"/>
</dbReference>
<accession>A0AAV4N108</accession>
<proteinExistence type="inferred from homology"/>
<evidence type="ECO:0000256" key="10">
    <source>
        <dbReference type="SAM" id="Phobius"/>
    </source>
</evidence>
<dbReference type="InterPro" id="IPR000832">
    <property type="entry name" value="GPCR_2_secretin-like"/>
</dbReference>
<evidence type="ECO:0000259" key="12">
    <source>
        <dbReference type="PROSITE" id="PS50261"/>
    </source>
</evidence>
<organism evidence="13 14">
    <name type="scientific">Caerostris darwini</name>
    <dbReference type="NCBI Taxonomy" id="1538125"/>
    <lineage>
        <taxon>Eukaryota</taxon>
        <taxon>Metazoa</taxon>
        <taxon>Ecdysozoa</taxon>
        <taxon>Arthropoda</taxon>
        <taxon>Chelicerata</taxon>
        <taxon>Arachnida</taxon>
        <taxon>Araneae</taxon>
        <taxon>Araneomorphae</taxon>
        <taxon>Entelegynae</taxon>
        <taxon>Araneoidea</taxon>
        <taxon>Araneidae</taxon>
        <taxon>Caerostris</taxon>
    </lineage>
</organism>
<evidence type="ECO:0000256" key="1">
    <source>
        <dbReference type="ARBA" id="ARBA00004651"/>
    </source>
</evidence>
<dbReference type="GO" id="GO:0007188">
    <property type="term" value="P:adenylate cyclase-modulating G protein-coupled receptor signaling pathway"/>
    <property type="evidence" value="ECO:0007669"/>
    <property type="project" value="TreeGrafter"/>
</dbReference>
<dbReference type="EMBL" id="BPLQ01001019">
    <property type="protein sequence ID" value="GIX77540.1"/>
    <property type="molecule type" value="Genomic_DNA"/>
</dbReference>
<evidence type="ECO:0000259" key="11">
    <source>
        <dbReference type="PROSITE" id="PS50227"/>
    </source>
</evidence>
<keyword evidence="9" id="KW-0807">Transducer</keyword>
<keyword evidence="7 10" id="KW-0472">Membrane</keyword>
<dbReference type="SUPFAM" id="SSF111418">
    <property type="entry name" value="Hormone receptor domain"/>
    <property type="match status" value="1"/>
</dbReference>
<dbReference type="PANTHER" id="PTHR45620">
    <property type="entry name" value="PDF RECEPTOR-LIKE PROTEIN-RELATED"/>
    <property type="match status" value="1"/>
</dbReference>
<dbReference type="Gene3D" id="4.10.1240.10">
    <property type="entry name" value="GPCR, family 2, extracellular hormone receptor domain"/>
    <property type="match status" value="1"/>
</dbReference>
<keyword evidence="5 10" id="KW-1133">Transmembrane helix</keyword>
<keyword evidence="8 13" id="KW-0675">Receptor</keyword>
<feature type="domain" description="G-protein coupled receptors family 2 profile 2" evidence="12">
    <location>
        <begin position="90"/>
        <end position="247"/>
    </location>
</feature>
<evidence type="ECO:0000313" key="14">
    <source>
        <dbReference type="Proteomes" id="UP001054837"/>
    </source>
</evidence>
<dbReference type="InterPro" id="IPR017981">
    <property type="entry name" value="GPCR_2-like_7TM"/>
</dbReference>
<evidence type="ECO:0000256" key="8">
    <source>
        <dbReference type="ARBA" id="ARBA00023170"/>
    </source>
</evidence>
<dbReference type="GO" id="GO:0007166">
    <property type="term" value="P:cell surface receptor signaling pathway"/>
    <property type="evidence" value="ECO:0007669"/>
    <property type="project" value="InterPro"/>
</dbReference>
<comment type="subcellular location">
    <subcellularLocation>
        <location evidence="1">Cell membrane</location>
        <topology evidence="1">Multi-pass membrane protein</topology>
    </subcellularLocation>
</comment>
<keyword evidence="3" id="KW-1003">Cell membrane</keyword>
<evidence type="ECO:0000313" key="13">
    <source>
        <dbReference type="EMBL" id="GIX77540.1"/>
    </source>
</evidence>